<name>A0ABX1JR91_9MICC</name>
<dbReference type="Proteomes" id="UP000523795">
    <property type="component" value="Unassembled WGS sequence"/>
</dbReference>
<reference evidence="1 2" key="1">
    <citation type="submission" date="2020-04" db="EMBL/GenBank/DDBJ databases">
        <authorList>
            <person name="Liu S."/>
        </authorList>
    </citation>
    <scope>NUCLEOTIDE SEQUENCE [LARGE SCALE GENOMIC DNA]</scope>
    <source>
        <strain evidence="1 2">CGMCC 1.15091</strain>
    </source>
</reference>
<gene>
    <name evidence="1" type="ORF">HER39_13225</name>
</gene>
<dbReference type="EMBL" id="JAAZSR010000244">
    <property type="protein sequence ID" value="NKX51513.1"/>
    <property type="molecule type" value="Genomic_DNA"/>
</dbReference>
<organism evidence="1 2">
    <name type="scientific">Arthrobacter deserti</name>
    <dbReference type="NCBI Taxonomy" id="1742687"/>
    <lineage>
        <taxon>Bacteria</taxon>
        <taxon>Bacillati</taxon>
        <taxon>Actinomycetota</taxon>
        <taxon>Actinomycetes</taxon>
        <taxon>Micrococcales</taxon>
        <taxon>Micrococcaceae</taxon>
        <taxon>Arthrobacter</taxon>
    </lineage>
</organism>
<evidence type="ECO:0000313" key="2">
    <source>
        <dbReference type="Proteomes" id="UP000523795"/>
    </source>
</evidence>
<comment type="caution">
    <text evidence="1">The sequence shown here is derived from an EMBL/GenBank/DDBJ whole genome shotgun (WGS) entry which is preliminary data.</text>
</comment>
<evidence type="ECO:0000313" key="1">
    <source>
        <dbReference type="EMBL" id="NKX51513.1"/>
    </source>
</evidence>
<accession>A0ABX1JR91</accession>
<sequence>MVITPTRQEITAASNDEADQLLNAVVEEMQHLAGQEGTCGILVTKTGPGQFTVELSEDVPFGVTEETTG</sequence>
<proteinExistence type="predicted"/>
<protein>
    <submittedName>
        <fullName evidence="1">Uncharacterized protein</fullName>
    </submittedName>
</protein>
<keyword evidence="2" id="KW-1185">Reference proteome</keyword>